<proteinExistence type="predicted"/>
<dbReference type="Proteomes" id="UP001186041">
    <property type="component" value="Unassembled WGS sequence"/>
</dbReference>
<name>A0AAE5ADW0_MYCFO</name>
<dbReference type="RefSeq" id="WP_317722400.1">
    <property type="nucleotide sequence ID" value="NZ_JAWLVK010000023.1"/>
</dbReference>
<accession>A0AAE5ADW0</accession>
<organism evidence="1 2">
    <name type="scientific">Mycolicibacterium fortuitum</name>
    <name type="common">Mycobacterium fortuitum</name>
    <dbReference type="NCBI Taxonomy" id="1766"/>
    <lineage>
        <taxon>Bacteria</taxon>
        <taxon>Bacillati</taxon>
        <taxon>Actinomycetota</taxon>
        <taxon>Actinomycetes</taxon>
        <taxon>Mycobacteriales</taxon>
        <taxon>Mycobacteriaceae</taxon>
        <taxon>Mycolicibacterium</taxon>
    </lineage>
</organism>
<evidence type="ECO:0000313" key="2">
    <source>
        <dbReference type="Proteomes" id="UP001186041"/>
    </source>
</evidence>
<sequence>MMTHEDQRTQCKHCTVPVDTGDTCAFCATYTPPATISQRLDIAVNKVDLLRHDLNEELQGLPAGSPLMACVDLVTALGHLKRAAVALDRATDQLEADAAEVAR</sequence>
<evidence type="ECO:0000313" key="1">
    <source>
        <dbReference type="EMBL" id="MDV7292918.1"/>
    </source>
</evidence>
<dbReference type="EMBL" id="JAWLVV010000022">
    <property type="protein sequence ID" value="MDV7292918.1"/>
    <property type="molecule type" value="Genomic_DNA"/>
</dbReference>
<dbReference type="AlphaFoldDB" id="A0AAE5ADW0"/>
<reference evidence="1" key="1">
    <citation type="submission" date="2023-10" db="EMBL/GenBank/DDBJ databases">
        <title>Mycolicibacterium fortuitum clinical isolates causing pulmonary infections in humans.</title>
        <authorList>
            <person name="Mejia-Ponce P.M."/>
            <person name="Zenteno-Cuevas R."/>
            <person name="Licona-Cassani C."/>
        </authorList>
    </citation>
    <scope>NUCLEOTIDE SEQUENCE</scope>
    <source>
        <strain evidence="1">M8</strain>
    </source>
</reference>
<comment type="caution">
    <text evidence="1">The sequence shown here is derived from an EMBL/GenBank/DDBJ whole genome shotgun (WGS) entry which is preliminary data.</text>
</comment>
<gene>
    <name evidence="1" type="ORF">R4485_22320</name>
</gene>
<protein>
    <submittedName>
        <fullName evidence="1">Uncharacterized protein</fullName>
    </submittedName>
</protein>